<evidence type="ECO:0000313" key="2">
    <source>
        <dbReference type="Proteomes" id="UP000054995"/>
    </source>
</evidence>
<dbReference type="EMBL" id="JYDT01000122">
    <property type="protein sequence ID" value="KRY84139.1"/>
    <property type="molecule type" value="Genomic_DNA"/>
</dbReference>
<keyword evidence="2" id="KW-1185">Reference proteome</keyword>
<evidence type="ECO:0000313" key="1">
    <source>
        <dbReference type="EMBL" id="KRY84139.1"/>
    </source>
</evidence>
<gene>
    <name evidence="1" type="ORF">T4D_15852</name>
</gene>
<protein>
    <submittedName>
        <fullName evidence="1">Uncharacterized protein</fullName>
    </submittedName>
</protein>
<accession>A0A0V1FDN7</accession>
<comment type="caution">
    <text evidence="1">The sequence shown here is derived from an EMBL/GenBank/DDBJ whole genome shotgun (WGS) entry which is preliminary data.</text>
</comment>
<dbReference type="Proteomes" id="UP000054995">
    <property type="component" value="Unassembled WGS sequence"/>
</dbReference>
<reference evidence="1 2" key="1">
    <citation type="submission" date="2015-01" db="EMBL/GenBank/DDBJ databases">
        <title>Evolution of Trichinella species and genotypes.</title>
        <authorList>
            <person name="Korhonen P.K."/>
            <person name="Edoardo P."/>
            <person name="Giuseppe L.R."/>
            <person name="Gasser R.B."/>
        </authorList>
    </citation>
    <scope>NUCLEOTIDE SEQUENCE [LARGE SCALE GENOMIC DNA]</scope>
    <source>
        <strain evidence="1">ISS470</strain>
    </source>
</reference>
<proteinExistence type="predicted"/>
<name>A0A0V1FDN7_TRIPS</name>
<organism evidence="1 2">
    <name type="scientific">Trichinella pseudospiralis</name>
    <name type="common">Parasitic roundworm</name>
    <dbReference type="NCBI Taxonomy" id="6337"/>
    <lineage>
        <taxon>Eukaryota</taxon>
        <taxon>Metazoa</taxon>
        <taxon>Ecdysozoa</taxon>
        <taxon>Nematoda</taxon>
        <taxon>Enoplea</taxon>
        <taxon>Dorylaimia</taxon>
        <taxon>Trichinellida</taxon>
        <taxon>Trichinellidae</taxon>
        <taxon>Trichinella</taxon>
    </lineage>
</organism>
<sequence>MKDKFLRALHNLLRYNYYFDYFLTANVFGVLNHLLHQIINLFCPTQKIAVLFIVLGDEHKNNSFIIVDADFQVLWVVLNNFSRAHRT</sequence>